<dbReference type="HOGENOM" id="CLU_106738_8_1_0"/>
<dbReference type="EMBL" id="CP002467">
    <property type="protein sequence ID" value="ADV81388.1"/>
    <property type="molecule type" value="Genomic_DNA"/>
</dbReference>
<reference evidence="2 3" key="1">
    <citation type="journal article" date="2012" name="Stand. Genomic Sci.">
        <title>Complete genome sequence of Terriglobus saanensis type strain SP1PR4(T), an Acidobacteria from tundra soil.</title>
        <authorList>
            <person name="Rawat S.R."/>
            <person name="Mannisto M.K."/>
            <person name="Starovoytov V."/>
            <person name="Goodwin L."/>
            <person name="Nolan M."/>
            <person name="Hauser L."/>
            <person name="Land M."/>
            <person name="Davenport K.W."/>
            <person name="Woyke T."/>
            <person name="Haggblom M.M."/>
        </authorList>
    </citation>
    <scope>NUCLEOTIDE SEQUENCE</scope>
    <source>
        <strain evidence="3">ATCC BAA-1853 / DSM 23119 / SP1PR4</strain>
    </source>
</reference>
<dbReference type="Pfam" id="PF13577">
    <property type="entry name" value="SnoaL_4"/>
    <property type="match status" value="1"/>
</dbReference>
<dbReference type="RefSeq" id="WP_013567121.1">
    <property type="nucleotide sequence ID" value="NC_014963.1"/>
</dbReference>
<protein>
    <submittedName>
        <fullName evidence="2">Aromatic-ring-hydroxylating dioxygenase beta subunit</fullName>
    </submittedName>
</protein>
<dbReference type="CDD" id="cd00531">
    <property type="entry name" value="NTF2_like"/>
    <property type="match status" value="1"/>
</dbReference>
<organism evidence="2 3">
    <name type="scientific">Terriglobus saanensis (strain ATCC BAA-1853 / DSM 23119 / SP1PR4)</name>
    <dbReference type="NCBI Taxonomy" id="401053"/>
    <lineage>
        <taxon>Bacteria</taxon>
        <taxon>Pseudomonadati</taxon>
        <taxon>Acidobacteriota</taxon>
        <taxon>Terriglobia</taxon>
        <taxon>Terriglobales</taxon>
        <taxon>Acidobacteriaceae</taxon>
        <taxon>Terriglobus</taxon>
    </lineage>
</organism>
<proteinExistence type="predicted"/>
<dbReference type="KEGG" id="tsa:AciPR4_0553"/>
<evidence type="ECO:0000313" key="3">
    <source>
        <dbReference type="Proteomes" id="UP000006844"/>
    </source>
</evidence>
<dbReference type="InterPro" id="IPR037401">
    <property type="entry name" value="SnoaL-like"/>
</dbReference>
<keyword evidence="2" id="KW-0560">Oxidoreductase</keyword>
<dbReference type="Proteomes" id="UP000006844">
    <property type="component" value="Chromosome"/>
</dbReference>
<feature type="domain" description="SnoaL-like" evidence="1">
    <location>
        <begin position="4"/>
        <end position="129"/>
    </location>
</feature>
<dbReference type="InterPro" id="IPR032710">
    <property type="entry name" value="NTF2-like_dom_sf"/>
</dbReference>
<keyword evidence="2" id="KW-0223">Dioxygenase</keyword>
<dbReference type="AlphaFoldDB" id="E8V3X4"/>
<evidence type="ECO:0000313" key="2">
    <source>
        <dbReference type="EMBL" id="ADV81388.1"/>
    </source>
</evidence>
<dbReference type="eggNOG" id="COG5517">
    <property type="taxonomic scope" value="Bacteria"/>
</dbReference>
<name>E8V3X4_TERSS</name>
<dbReference type="SUPFAM" id="SSF54427">
    <property type="entry name" value="NTF2-like"/>
    <property type="match status" value="1"/>
</dbReference>
<keyword evidence="3" id="KW-1185">Reference proteome</keyword>
<evidence type="ECO:0000259" key="1">
    <source>
        <dbReference type="Pfam" id="PF13577"/>
    </source>
</evidence>
<dbReference type="OrthoDB" id="2084678at2"/>
<sequence>MNNDATEIANLLYLYAERVDTGDAAGVAALFQHADVKWGVDAPTTHGDAPILELYNTHIKLHEDGTPRTHHLITNPIIEIAENGAEATVRSYYTVVQQTTILPLQVIASGRYHDVLEKIEGKWRFAKRDYLMDMRGNISEHVKKPSSAS</sequence>
<dbReference type="STRING" id="401053.AciPR4_0553"/>
<gene>
    <name evidence="2" type="ordered locus">AciPR4_0553</name>
</gene>
<accession>E8V3X4</accession>
<dbReference type="Gene3D" id="3.10.450.50">
    <property type="match status" value="1"/>
</dbReference>
<dbReference type="GO" id="GO:0051213">
    <property type="term" value="F:dioxygenase activity"/>
    <property type="evidence" value="ECO:0007669"/>
    <property type="project" value="UniProtKB-KW"/>
</dbReference>